<dbReference type="InterPro" id="IPR056179">
    <property type="entry name" value="DHQS_C"/>
</dbReference>
<feature type="binding site" evidence="19">
    <location>
        <position position="252"/>
    </location>
    <ligand>
        <name>Zn(2+)</name>
        <dbReference type="ChEBI" id="CHEBI:29105"/>
    </ligand>
</feature>
<evidence type="ECO:0000256" key="6">
    <source>
        <dbReference type="ARBA" id="ARBA00004661"/>
    </source>
</evidence>
<keyword evidence="18 19" id="KW-0170">Cobalt</keyword>
<evidence type="ECO:0000256" key="7">
    <source>
        <dbReference type="ARBA" id="ARBA00005412"/>
    </source>
</evidence>
<dbReference type="Pfam" id="PF01761">
    <property type="entry name" value="DHQ_synthase"/>
    <property type="match status" value="1"/>
</dbReference>
<dbReference type="GO" id="GO:0000166">
    <property type="term" value="F:nucleotide binding"/>
    <property type="evidence" value="ECO:0007669"/>
    <property type="project" value="UniProtKB-KW"/>
</dbReference>
<feature type="binding site" evidence="19">
    <location>
        <begin position="134"/>
        <end position="135"/>
    </location>
    <ligand>
        <name>NAD(+)</name>
        <dbReference type="ChEBI" id="CHEBI:57540"/>
    </ligand>
</feature>
<sequence>MKQNNTAISVGLAERSYDIYIGSGLIDNADTYAAPFTADRHLVIITDDNVGAAHGERLKAGLVNSARKIDSLHVPAGEASKSLLVYGRLLDDILALGVDRSTVIIAFGGGVIGDLAGYVAASLLRGVDFIQVPTSLLAQVDSSVGGKTGINMSAGKNLVGAFHQPKLVLADTDILATLPERELRAGYAEIVKYGLLGDAEFFEWLEAHGHNVLARDEAAIAYAVHASCRAKADIVAADEREGGVRALLNLGHTFAHAFEAEAGYDGRLLHGEAVGAGIGMAFGFSRHLGLISGQDEMRVKAHLRAMNLPFDRASLPAGNTGPARLIQHMYKDKKTHKGALTFILLNAIGTAFVKRNVDEDSLTAFLET</sequence>
<evidence type="ECO:0000256" key="2">
    <source>
        <dbReference type="ARBA" id="ARBA00001911"/>
    </source>
</evidence>
<dbReference type="Gene3D" id="3.40.50.1970">
    <property type="match status" value="1"/>
</dbReference>
<feature type="binding site" evidence="19">
    <location>
        <position position="189"/>
    </location>
    <ligand>
        <name>Zn(2+)</name>
        <dbReference type="ChEBI" id="CHEBI:29105"/>
    </ligand>
</feature>
<organism evidence="22">
    <name type="scientific">uncultured alpha proteobacterium EB000_37G09</name>
    <dbReference type="NCBI Taxonomy" id="710792"/>
    <lineage>
        <taxon>Bacteria</taxon>
        <taxon>Pseudomonadati</taxon>
        <taxon>Pseudomonadota</taxon>
        <taxon>Alphaproteobacteria</taxon>
        <taxon>environmental samples</taxon>
    </lineage>
</organism>
<evidence type="ECO:0000256" key="14">
    <source>
        <dbReference type="ARBA" id="ARBA00022833"/>
    </source>
</evidence>
<dbReference type="InterPro" id="IPR050071">
    <property type="entry name" value="Dehydroquinate_synthase"/>
</dbReference>
<dbReference type="GO" id="GO:0046872">
    <property type="term" value="F:metal ion binding"/>
    <property type="evidence" value="ECO:0007669"/>
    <property type="project" value="UniProtKB-KW"/>
</dbReference>
<evidence type="ECO:0000256" key="8">
    <source>
        <dbReference type="ARBA" id="ARBA00013031"/>
    </source>
</evidence>
<evidence type="ECO:0000256" key="1">
    <source>
        <dbReference type="ARBA" id="ARBA00001393"/>
    </source>
</evidence>
<keyword evidence="13 19" id="KW-0547">Nucleotide-binding</keyword>
<comment type="subcellular location">
    <subcellularLocation>
        <location evidence="5 19">Cytoplasm</location>
    </subcellularLocation>
</comment>
<evidence type="ECO:0000256" key="5">
    <source>
        <dbReference type="ARBA" id="ARBA00004496"/>
    </source>
</evidence>
<keyword evidence="14 19" id="KW-0862">Zinc</keyword>
<evidence type="ECO:0000259" key="21">
    <source>
        <dbReference type="Pfam" id="PF24621"/>
    </source>
</evidence>
<evidence type="ECO:0000256" key="16">
    <source>
        <dbReference type="ARBA" id="ARBA00023141"/>
    </source>
</evidence>
<dbReference type="NCBIfam" id="TIGR01357">
    <property type="entry name" value="aroB"/>
    <property type="match status" value="1"/>
</dbReference>
<dbReference type="GO" id="GO:0003856">
    <property type="term" value="F:3-dehydroquinate synthase activity"/>
    <property type="evidence" value="ECO:0007669"/>
    <property type="project" value="UniProtKB-UniRule"/>
</dbReference>
<evidence type="ECO:0000256" key="13">
    <source>
        <dbReference type="ARBA" id="ARBA00022741"/>
    </source>
</evidence>
<evidence type="ECO:0000256" key="3">
    <source>
        <dbReference type="ARBA" id="ARBA00001947"/>
    </source>
</evidence>
<evidence type="ECO:0000256" key="12">
    <source>
        <dbReference type="ARBA" id="ARBA00022723"/>
    </source>
</evidence>
<feature type="binding site" evidence="19">
    <location>
        <position position="156"/>
    </location>
    <ligand>
        <name>NAD(+)</name>
        <dbReference type="ChEBI" id="CHEBI:57540"/>
    </ligand>
</feature>
<dbReference type="CDD" id="cd08195">
    <property type="entry name" value="DHQS"/>
    <property type="match status" value="1"/>
</dbReference>
<proteinExistence type="inferred from homology"/>
<accession>E0XZF4</accession>
<evidence type="ECO:0000313" key="22">
    <source>
        <dbReference type="EMBL" id="ADI19795.1"/>
    </source>
</evidence>
<feature type="binding site" evidence="19">
    <location>
        <begin position="110"/>
        <end position="114"/>
    </location>
    <ligand>
        <name>NAD(+)</name>
        <dbReference type="ChEBI" id="CHEBI:57540"/>
    </ligand>
</feature>
<comment type="similarity">
    <text evidence="7 19">Belongs to the sugar phosphate cyclases superfamily. Dehydroquinate synthase family.</text>
</comment>
<dbReference type="InterPro" id="IPR016037">
    <property type="entry name" value="DHQ_synth_AroB"/>
</dbReference>
<evidence type="ECO:0000256" key="10">
    <source>
        <dbReference type="ARBA" id="ARBA00022490"/>
    </source>
</evidence>
<evidence type="ECO:0000256" key="18">
    <source>
        <dbReference type="ARBA" id="ARBA00023285"/>
    </source>
</evidence>
<dbReference type="SUPFAM" id="SSF56796">
    <property type="entry name" value="Dehydroquinate synthase-like"/>
    <property type="match status" value="1"/>
</dbReference>
<feature type="domain" description="3-dehydroquinate synthase N-terminal" evidence="20">
    <location>
        <begin position="72"/>
        <end position="184"/>
    </location>
</feature>
<dbReference type="GO" id="GO:0009073">
    <property type="term" value="P:aromatic amino acid family biosynthetic process"/>
    <property type="evidence" value="ECO:0007669"/>
    <property type="project" value="UniProtKB-KW"/>
</dbReference>
<dbReference type="GO" id="GO:0009423">
    <property type="term" value="P:chorismate biosynthetic process"/>
    <property type="evidence" value="ECO:0007669"/>
    <property type="project" value="UniProtKB-UniRule"/>
</dbReference>
<comment type="cofactor">
    <cofactor evidence="19">
        <name>Co(2+)</name>
        <dbReference type="ChEBI" id="CHEBI:48828"/>
    </cofactor>
    <cofactor evidence="19">
        <name>Zn(2+)</name>
        <dbReference type="ChEBI" id="CHEBI:29105"/>
    </cofactor>
    <text evidence="19">Binds 1 divalent metal cation per subunit. Can use either Co(2+) or Zn(2+).</text>
</comment>
<protein>
    <recommendedName>
        <fullName evidence="9 19">3-dehydroquinate synthase</fullName>
        <shortName evidence="19">DHQS</shortName>
        <ecNumber evidence="8 19">4.2.3.4</ecNumber>
    </recommendedName>
</protein>
<feature type="domain" description="3-dehydroquinate synthase C-terminal" evidence="21">
    <location>
        <begin position="186"/>
        <end position="335"/>
    </location>
</feature>
<evidence type="ECO:0000256" key="19">
    <source>
        <dbReference type="HAMAP-Rule" id="MF_00110"/>
    </source>
</evidence>
<evidence type="ECO:0000259" key="20">
    <source>
        <dbReference type="Pfam" id="PF01761"/>
    </source>
</evidence>
<dbReference type="PANTHER" id="PTHR43622:SF7">
    <property type="entry name" value="3-DEHYDROQUINATE SYNTHASE, CHLOROPLASTIC"/>
    <property type="match status" value="1"/>
</dbReference>
<keyword evidence="16 19" id="KW-0057">Aromatic amino acid biosynthesis</keyword>
<dbReference type="Pfam" id="PF24621">
    <property type="entry name" value="DHQS_C"/>
    <property type="match status" value="1"/>
</dbReference>
<evidence type="ECO:0000256" key="4">
    <source>
        <dbReference type="ARBA" id="ARBA00003485"/>
    </source>
</evidence>
<evidence type="ECO:0000256" key="17">
    <source>
        <dbReference type="ARBA" id="ARBA00023239"/>
    </source>
</evidence>
<evidence type="ECO:0000256" key="9">
    <source>
        <dbReference type="ARBA" id="ARBA00017684"/>
    </source>
</evidence>
<dbReference type="InterPro" id="IPR030960">
    <property type="entry name" value="DHQS/DOIS_N"/>
</dbReference>
<evidence type="ECO:0000256" key="11">
    <source>
        <dbReference type="ARBA" id="ARBA00022605"/>
    </source>
</evidence>
<feature type="binding site" evidence="19">
    <location>
        <position position="270"/>
    </location>
    <ligand>
        <name>Zn(2+)</name>
        <dbReference type="ChEBI" id="CHEBI:29105"/>
    </ligand>
</feature>
<gene>
    <name evidence="19" type="primary">aroB</name>
</gene>
<comment type="catalytic activity">
    <reaction evidence="1 19">
        <text>7-phospho-2-dehydro-3-deoxy-D-arabino-heptonate = 3-dehydroquinate + phosphate</text>
        <dbReference type="Rhea" id="RHEA:21968"/>
        <dbReference type="ChEBI" id="CHEBI:32364"/>
        <dbReference type="ChEBI" id="CHEBI:43474"/>
        <dbReference type="ChEBI" id="CHEBI:58394"/>
        <dbReference type="EC" id="4.2.3.4"/>
    </reaction>
</comment>
<keyword evidence="17 19" id="KW-0456">Lyase</keyword>
<feature type="binding site" evidence="19">
    <location>
        <position position="147"/>
    </location>
    <ligand>
        <name>NAD(+)</name>
        <dbReference type="ChEBI" id="CHEBI:57540"/>
    </ligand>
</feature>
<evidence type="ECO:0000256" key="15">
    <source>
        <dbReference type="ARBA" id="ARBA00023027"/>
    </source>
</evidence>
<dbReference type="FunFam" id="3.40.50.1970:FF:000007">
    <property type="entry name" value="Pentafunctional AROM polypeptide"/>
    <property type="match status" value="1"/>
</dbReference>
<keyword evidence="10 19" id="KW-0963">Cytoplasm</keyword>
<dbReference type="AlphaFoldDB" id="E0XZF4"/>
<dbReference type="PIRSF" id="PIRSF001455">
    <property type="entry name" value="DHQ_synth"/>
    <property type="match status" value="1"/>
</dbReference>
<dbReference type="PANTHER" id="PTHR43622">
    <property type="entry name" value="3-DEHYDROQUINATE SYNTHASE"/>
    <property type="match status" value="1"/>
</dbReference>
<comment type="cofactor">
    <cofactor evidence="3">
        <name>Zn(2+)</name>
        <dbReference type="ChEBI" id="CHEBI:29105"/>
    </cofactor>
</comment>
<dbReference type="Gene3D" id="1.20.1090.10">
    <property type="entry name" value="Dehydroquinate synthase-like - alpha domain"/>
    <property type="match status" value="1"/>
</dbReference>
<dbReference type="GO" id="GO:0008652">
    <property type="term" value="P:amino acid biosynthetic process"/>
    <property type="evidence" value="ECO:0007669"/>
    <property type="project" value="UniProtKB-KW"/>
</dbReference>
<dbReference type="UniPathway" id="UPA00053">
    <property type="reaction ID" value="UER00085"/>
</dbReference>
<keyword evidence="15 19" id="KW-0520">NAD</keyword>
<dbReference type="EMBL" id="GU474933">
    <property type="protein sequence ID" value="ADI19795.1"/>
    <property type="molecule type" value="Genomic_DNA"/>
</dbReference>
<comment type="caution">
    <text evidence="19">Lacks conserved residue(s) required for the propagation of feature annotation.</text>
</comment>
<dbReference type="GO" id="GO:0005737">
    <property type="term" value="C:cytoplasm"/>
    <property type="evidence" value="ECO:0007669"/>
    <property type="project" value="UniProtKB-SubCell"/>
</dbReference>
<name>E0XZF4_9PROT</name>
<comment type="function">
    <text evidence="4 19">Catalyzes the conversion of 3-deoxy-D-arabino-heptulosonate 7-phosphate (DAHP) to dehydroquinate (DHQ).</text>
</comment>
<reference evidence="22" key="1">
    <citation type="journal article" date="2011" name="Environ. Microbiol.">
        <title>Time-series analyses of Monterey Bay coastal microbial picoplankton using a 'genome proxy' microarray.</title>
        <authorList>
            <person name="Rich V.I."/>
            <person name="Pham V.D."/>
            <person name="Eppley J."/>
            <person name="Shi Y."/>
            <person name="DeLong E.F."/>
        </authorList>
    </citation>
    <scope>NUCLEOTIDE SEQUENCE</scope>
</reference>
<dbReference type="EC" id="4.2.3.4" evidence="8 19"/>
<comment type="pathway">
    <text evidence="6 19">Metabolic intermediate biosynthesis; chorismate biosynthesis; chorismate from D-erythrose 4-phosphate and phosphoenolpyruvate: step 2/7.</text>
</comment>
<dbReference type="InterPro" id="IPR030963">
    <property type="entry name" value="DHQ_synth_fam"/>
</dbReference>
<keyword evidence="12 19" id="KW-0479">Metal-binding</keyword>
<dbReference type="HAMAP" id="MF_00110">
    <property type="entry name" value="DHQ_synthase"/>
    <property type="match status" value="1"/>
</dbReference>
<comment type="cofactor">
    <cofactor evidence="2 19">
        <name>NAD(+)</name>
        <dbReference type="ChEBI" id="CHEBI:57540"/>
    </cofactor>
</comment>
<keyword evidence="11 19" id="KW-0028">Amino-acid biosynthesis</keyword>